<feature type="non-terminal residue" evidence="2">
    <location>
        <position position="41"/>
    </location>
</feature>
<comment type="caution">
    <text evidence="2">The sequence shown here is derived from an EMBL/GenBank/DDBJ whole genome shotgun (WGS) entry which is preliminary data.</text>
</comment>
<organism evidence="2">
    <name type="scientific">Streptomyces sp. SID7499</name>
    <dbReference type="NCBI Taxonomy" id="2706086"/>
    <lineage>
        <taxon>Bacteria</taxon>
        <taxon>Bacillati</taxon>
        <taxon>Actinomycetota</taxon>
        <taxon>Actinomycetes</taxon>
        <taxon>Kitasatosporales</taxon>
        <taxon>Streptomycetaceae</taxon>
        <taxon>Streptomyces</taxon>
    </lineage>
</organism>
<evidence type="ECO:0000313" key="2">
    <source>
        <dbReference type="EMBL" id="NEE22841.1"/>
    </source>
</evidence>
<gene>
    <name evidence="2" type="ORF">G3M58_92360</name>
</gene>
<sequence>MTTEPTEPTGSAAQPGAEAVQKESTALSWLREHSELGVCVL</sequence>
<feature type="compositionally biased region" description="Polar residues" evidence="1">
    <location>
        <begin position="1"/>
        <end position="12"/>
    </location>
</feature>
<dbReference type="EMBL" id="JAAGMN010009993">
    <property type="protein sequence ID" value="NEE22841.1"/>
    <property type="molecule type" value="Genomic_DNA"/>
</dbReference>
<proteinExistence type="predicted"/>
<accession>A0A6G3XYK6</accession>
<feature type="region of interest" description="Disordered" evidence="1">
    <location>
        <begin position="1"/>
        <end position="24"/>
    </location>
</feature>
<name>A0A6G3XYK6_9ACTN</name>
<evidence type="ECO:0000256" key="1">
    <source>
        <dbReference type="SAM" id="MobiDB-lite"/>
    </source>
</evidence>
<dbReference type="AlphaFoldDB" id="A0A6G3XYK6"/>
<protein>
    <submittedName>
        <fullName evidence="2">Tripartite tricarboxylate transporter TctB family protein</fullName>
    </submittedName>
</protein>
<reference evidence="2" key="1">
    <citation type="submission" date="2020-01" db="EMBL/GenBank/DDBJ databases">
        <title>Insect and environment-associated Actinomycetes.</title>
        <authorList>
            <person name="Currrie C."/>
            <person name="Chevrette M."/>
            <person name="Carlson C."/>
            <person name="Stubbendieck R."/>
            <person name="Wendt-Pienkowski E."/>
        </authorList>
    </citation>
    <scope>NUCLEOTIDE SEQUENCE</scope>
    <source>
        <strain evidence="2">SID7499</strain>
    </source>
</reference>